<keyword evidence="2" id="KW-1185">Reference proteome</keyword>
<reference evidence="1 2" key="1">
    <citation type="journal article" date="2019" name="Sci. Rep.">
        <title>Orb-weaving spider Araneus ventricosus genome elucidates the spidroin gene catalogue.</title>
        <authorList>
            <person name="Kono N."/>
            <person name="Nakamura H."/>
            <person name="Ohtoshi R."/>
            <person name="Moran D.A.P."/>
            <person name="Shinohara A."/>
            <person name="Yoshida Y."/>
            <person name="Fujiwara M."/>
            <person name="Mori M."/>
            <person name="Tomita M."/>
            <person name="Arakawa K."/>
        </authorList>
    </citation>
    <scope>NUCLEOTIDE SEQUENCE [LARGE SCALE GENOMIC DNA]</scope>
</reference>
<dbReference type="AlphaFoldDB" id="A0A4Y2IAS1"/>
<evidence type="ECO:0000313" key="1">
    <source>
        <dbReference type="EMBL" id="GBM74156.1"/>
    </source>
</evidence>
<protein>
    <submittedName>
        <fullName evidence="1">Uncharacterized protein</fullName>
    </submittedName>
</protein>
<organism evidence="1 2">
    <name type="scientific">Araneus ventricosus</name>
    <name type="common">Orbweaver spider</name>
    <name type="synonym">Epeira ventricosa</name>
    <dbReference type="NCBI Taxonomy" id="182803"/>
    <lineage>
        <taxon>Eukaryota</taxon>
        <taxon>Metazoa</taxon>
        <taxon>Ecdysozoa</taxon>
        <taxon>Arthropoda</taxon>
        <taxon>Chelicerata</taxon>
        <taxon>Arachnida</taxon>
        <taxon>Araneae</taxon>
        <taxon>Araneomorphae</taxon>
        <taxon>Entelegynae</taxon>
        <taxon>Araneoidea</taxon>
        <taxon>Araneidae</taxon>
        <taxon>Araneus</taxon>
    </lineage>
</organism>
<evidence type="ECO:0000313" key="2">
    <source>
        <dbReference type="Proteomes" id="UP000499080"/>
    </source>
</evidence>
<dbReference type="Proteomes" id="UP000499080">
    <property type="component" value="Unassembled WGS sequence"/>
</dbReference>
<accession>A0A4Y2IAS1</accession>
<comment type="caution">
    <text evidence="1">The sequence shown here is derived from an EMBL/GenBank/DDBJ whole genome shotgun (WGS) entry which is preliminary data.</text>
</comment>
<name>A0A4Y2IAS1_ARAVE</name>
<gene>
    <name evidence="1" type="ORF">AVEN_216164_1</name>
</gene>
<proteinExistence type="predicted"/>
<dbReference type="EMBL" id="BGPR01002478">
    <property type="protein sequence ID" value="GBM74156.1"/>
    <property type="molecule type" value="Genomic_DNA"/>
</dbReference>
<sequence length="79" mass="9079">MERLDLQRGWKSKLFRQHHANSHWICPLTIQLKSGHSLPLQAKAKHQCEKNDENLSGVIGRLDVQPIRKSICSLQTARP</sequence>